<dbReference type="InterPro" id="IPR051423">
    <property type="entry name" value="CD225/Dispanin"/>
</dbReference>
<evidence type="ECO:0000256" key="3">
    <source>
        <dbReference type="ARBA" id="ARBA00022989"/>
    </source>
</evidence>
<keyword evidence="3 5" id="KW-1133">Transmembrane helix</keyword>
<evidence type="ECO:0000313" key="7">
    <source>
        <dbReference type="Proteomes" id="UP001250214"/>
    </source>
</evidence>
<dbReference type="EMBL" id="JAVLVT010000001">
    <property type="protein sequence ID" value="MDS1269349.1"/>
    <property type="molecule type" value="Genomic_DNA"/>
</dbReference>
<comment type="caution">
    <text evidence="6">The sequence shown here is derived from an EMBL/GenBank/DDBJ whole genome shotgun (WGS) entry which is preliminary data.</text>
</comment>
<comment type="subcellular location">
    <subcellularLocation>
        <location evidence="1">Membrane</location>
    </subcellularLocation>
</comment>
<accession>A0ABU2H3C6</accession>
<dbReference type="InterPro" id="IPR007593">
    <property type="entry name" value="CD225/Dispanin_fam"/>
</dbReference>
<protein>
    <submittedName>
        <fullName evidence="6">CD225/dispanin family protein</fullName>
    </submittedName>
</protein>
<gene>
    <name evidence="6" type="ORF">RIF23_03460</name>
</gene>
<evidence type="ECO:0000256" key="5">
    <source>
        <dbReference type="SAM" id="Phobius"/>
    </source>
</evidence>
<dbReference type="PANTHER" id="PTHR14948">
    <property type="entry name" value="NG5"/>
    <property type="match status" value="1"/>
</dbReference>
<reference evidence="7" key="1">
    <citation type="submission" date="2023-07" db="EMBL/GenBank/DDBJ databases">
        <title>Novel species in the genus Lipingzhangella isolated from Sambhar Salt Lake.</title>
        <authorList>
            <person name="Jiya N."/>
            <person name="Kajale S."/>
            <person name="Sharma A."/>
        </authorList>
    </citation>
    <scope>NUCLEOTIDE SEQUENCE [LARGE SCALE GENOMIC DNA]</scope>
    <source>
        <strain evidence="7">LS1_29</strain>
    </source>
</reference>
<sequence>MWAAIVSLLCCTLFGIISLIFSLQVSNKWQIGDYHGAQDAANKAKIFGLIGLIGGVLNAVWWTFYFFVLVPAPTGTHYY</sequence>
<keyword evidence="4 5" id="KW-0472">Membrane</keyword>
<keyword evidence="7" id="KW-1185">Reference proteome</keyword>
<name>A0ABU2H3C6_9ACTN</name>
<evidence type="ECO:0000256" key="4">
    <source>
        <dbReference type="ARBA" id="ARBA00023136"/>
    </source>
</evidence>
<evidence type="ECO:0000256" key="2">
    <source>
        <dbReference type="ARBA" id="ARBA00022692"/>
    </source>
</evidence>
<dbReference type="Pfam" id="PF04505">
    <property type="entry name" value="CD225"/>
    <property type="match status" value="1"/>
</dbReference>
<dbReference type="RefSeq" id="WP_310910828.1">
    <property type="nucleotide sequence ID" value="NZ_JAVLVT010000001.1"/>
</dbReference>
<dbReference type="PANTHER" id="PTHR14948:SF25">
    <property type="entry name" value="DUF4190 DOMAIN-CONTAINING PROTEIN"/>
    <property type="match status" value="1"/>
</dbReference>
<evidence type="ECO:0000256" key="1">
    <source>
        <dbReference type="ARBA" id="ARBA00004370"/>
    </source>
</evidence>
<dbReference type="Proteomes" id="UP001250214">
    <property type="component" value="Unassembled WGS sequence"/>
</dbReference>
<feature type="transmembrane region" description="Helical" evidence="5">
    <location>
        <begin position="46"/>
        <end position="70"/>
    </location>
</feature>
<proteinExistence type="predicted"/>
<evidence type="ECO:0000313" key="6">
    <source>
        <dbReference type="EMBL" id="MDS1269349.1"/>
    </source>
</evidence>
<keyword evidence="2 5" id="KW-0812">Transmembrane</keyword>
<organism evidence="6 7">
    <name type="scientific">Lipingzhangella rawalii</name>
    <dbReference type="NCBI Taxonomy" id="2055835"/>
    <lineage>
        <taxon>Bacteria</taxon>
        <taxon>Bacillati</taxon>
        <taxon>Actinomycetota</taxon>
        <taxon>Actinomycetes</taxon>
        <taxon>Streptosporangiales</taxon>
        <taxon>Nocardiopsidaceae</taxon>
        <taxon>Lipingzhangella</taxon>
    </lineage>
</organism>